<dbReference type="Ensembl" id="ENSSSCT00035027850.1">
    <property type="protein sequence ID" value="ENSSSCP00035010687.1"/>
    <property type="gene ID" value="ENSSSCG00035021340.1"/>
</dbReference>
<evidence type="ECO:0000256" key="6">
    <source>
        <dbReference type="ARBA" id="ARBA00023155"/>
    </source>
</evidence>
<dbReference type="SMART" id="SM00389">
    <property type="entry name" value="HOX"/>
    <property type="match status" value="1"/>
</dbReference>
<evidence type="ECO:0000256" key="2">
    <source>
        <dbReference type="ARBA" id="ARBA00021327"/>
    </source>
</evidence>
<evidence type="ECO:0000256" key="5">
    <source>
        <dbReference type="ARBA" id="ARBA00023015"/>
    </source>
</evidence>
<dbReference type="AlphaFoldDB" id="A0A8D0QJ91"/>
<feature type="compositionally biased region" description="Polar residues" evidence="13">
    <location>
        <begin position="11"/>
        <end position="21"/>
    </location>
</feature>
<keyword evidence="4" id="KW-0678">Repressor</keyword>
<dbReference type="CDD" id="cd00086">
    <property type="entry name" value="homeodomain"/>
    <property type="match status" value="1"/>
</dbReference>
<evidence type="ECO:0000256" key="1">
    <source>
        <dbReference type="ARBA" id="ARBA00004123"/>
    </source>
</evidence>
<dbReference type="Ensembl" id="ENSSSCT00045030001.1">
    <property type="protein sequence ID" value="ENSSSCP00045020792.1"/>
    <property type="gene ID" value="ENSSSCG00045017533.1"/>
</dbReference>
<dbReference type="Proteomes" id="UP000694720">
    <property type="component" value="Unplaced"/>
</dbReference>
<dbReference type="Ensembl" id="ENSSSCT00015054769.1">
    <property type="protein sequence ID" value="ENSSSCP00015021960.1"/>
    <property type="gene ID" value="ENSSSCG00015040422.1"/>
</dbReference>
<keyword evidence="7" id="KW-0804">Transcription</keyword>
<evidence type="ECO:0000256" key="4">
    <source>
        <dbReference type="ARBA" id="ARBA00022491"/>
    </source>
</evidence>
<accession>A0A8D0QJ91</accession>
<feature type="region of interest" description="Disordered" evidence="13">
    <location>
        <begin position="85"/>
        <end position="105"/>
    </location>
</feature>
<dbReference type="Proteomes" id="UP000694727">
    <property type="component" value="Unplaced"/>
</dbReference>
<gene>
    <name evidence="15" type="primary">HOPX</name>
</gene>
<dbReference type="Ensembl" id="ENSSSCT00025005298.1">
    <property type="protein sequence ID" value="ENSSSCP00025002047.1"/>
    <property type="gene ID" value="ENSSSCG00025003964.1"/>
</dbReference>
<dbReference type="FunFam" id="1.10.10.60:FF:000213">
    <property type="entry name" value="Homeodomain-only protein"/>
    <property type="match status" value="1"/>
</dbReference>
<evidence type="ECO:0000259" key="14">
    <source>
        <dbReference type="PROSITE" id="PS50071"/>
    </source>
</evidence>
<dbReference type="Proteomes" id="UP000694726">
    <property type="component" value="Unplaced"/>
</dbReference>
<dbReference type="Ensembl" id="ENSSSCT00065048823.1">
    <property type="protein sequence ID" value="ENSSSCP00065021099.1"/>
    <property type="gene ID" value="ENSSSCG00065035819.1"/>
</dbReference>
<feature type="DNA-binding region" description="Homeobox" evidence="11">
    <location>
        <begin position="161"/>
        <end position="211"/>
    </location>
</feature>
<evidence type="ECO:0000256" key="10">
    <source>
        <dbReference type="ARBA" id="ARBA00046599"/>
    </source>
</evidence>
<feature type="domain" description="Homeobox" evidence="14">
    <location>
        <begin position="159"/>
        <end position="210"/>
    </location>
</feature>
<dbReference type="Proteomes" id="UP000694725">
    <property type="component" value="Unplaced"/>
</dbReference>
<name>A0A8D0QJ91_PIG</name>
<dbReference type="InterPro" id="IPR001356">
    <property type="entry name" value="HD"/>
</dbReference>
<proteinExistence type="predicted"/>
<evidence type="ECO:0000256" key="7">
    <source>
        <dbReference type="ARBA" id="ARBA00023163"/>
    </source>
</evidence>
<organism evidence="15 16">
    <name type="scientific">Sus scrofa</name>
    <name type="common">Pig</name>
    <dbReference type="NCBI Taxonomy" id="9823"/>
    <lineage>
        <taxon>Eukaryota</taxon>
        <taxon>Metazoa</taxon>
        <taxon>Chordata</taxon>
        <taxon>Craniata</taxon>
        <taxon>Vertebrata</taxon>
        <taxon>Euteleostomi</taxon>
        <taxon>Mammalia</taxon>
        <taxon>Eutheria</taxon>
        <taxon>Laurasiatheria</taxon>
        <taxon>Artiodactyla</taxon>
        <taxon>Suina</taxon>
        <taxon>Suidae</taxon>
        <taxon>Sus</taxon>
    </lineage>
</organism>
<dbReference type="InterPro" id="IPR009057">
    <property type="entry name" value="Homeodomain-like_sf"/>
</dbReference>
<evidence type="ECO:0000256" key="8">
    <source>
        <dbReference type="ARBA" id="ARBA00023242"/>
    </source>
</evidence>
<dbReference type="Ensembl" id="ENSSSCT00050056065.1">
    <property type="protein sequence ID" value="ENSSSCP00050023809.1"/>
    <property type="gene ID" value="ENSSSCG00050041351.1"/>
</dbReference>
<dbReference type="PANTHER" id="PTHR21408:SF1">
    <property type="entry name" value="HOMEODOMAIN-ONLY PROTEIN"/>
    <property type="match status" value="1"/>
</dbReference>
<dbReference type="Proteomes" id="UP000694728">
    <property type="component" value="Unplaced"/>
</dbReference>
<comment type="subcellular location">
    <subcellularLocation>
        <location evidence="1 11 12">Nucleus</location>
    </subcellularLocation>
</comment>
<dbReference type="GO" id="GO:0001829">
    <property type="term" value="P:trophectodermal cell differentiation"/>
    <property type="evidence" value="ECO:0007669"/>
    <property type="project" value="UniProtKB-ARBA"/>
</dbReference>
<keyword evidence="3" id="KW-0217">Developmental protein</keyword>
<evidence type="ECO:0000313" key="15">
    <source>
        <dbReference type="Ensembl" id="ENSSSCP00025002047.1"/>
    </source>
</evidence>
<reference evidence="15" key="1">
    <citation type="submission" date="2025-05" db="UniProtKB">
        <authorList>
            <consortium name="Ensembl"/>
        </authorList>
    </citation>
    <scope>IDENTIFICATION</scope>
</reference>
<keyword evidence="5" id="KW-0805">Transcription regulation</keyword>
<keyword evidence="11 12" id="KW-0238">DNA-binding</keyword>
<keyword evidence="6 11" id="KW-0371">Homeobox</keyword>
<evidence type="ECO:0000256" key="12">
    <source>
        <dbReference type="RuleBase" id="RU000682"/>
    </source>
</evidence>
<dbReference type="PROSITE" id="PS50071">
    <property type="entry name" value="HOMEOBOX_2"/>
    <property type="match status" value="1"/>
</dbReference>
<dbReference type="GO" id="GO:0005634">
    <property type="term" value="C:nucleus"/>
    <property type="evidence" value="ECO:0007669"/>
    <property type="project" value="UniProtKB-SubCell"/>
</dbReference>
<dbReference type="InterPro" id="IPR039162">
    <property type="entry name" value="HOPX"/>
</dbReference>
<evidence type="ECO:0000313" key="16">
    <source>
        <dbReference type="Proteomes" id="UP000694727"/>
    </source>
</evidence>
<protein>
    <recommendedName>
        <fullName evidence="2">Homeodomain-only protein</fullName>
    </recommendedName>
    <alternativeName>
        <fullName evidence="9">Odd homeobox protein 1</fullName>
    </alternativeName>
</protein>
<keyword evidence="8 11" id="KW-0539">Nucleus</keyword>
<comment type="subunit">
    <text evidence="10">Interacts with serum response factor (SRF). Component of a large complex containing histone deacetylases such as HDAC2. Interacts with the acetylated forms of HSPA1A and HSPA1B. Interacts with HSPA8.</text>
</comment>
<evidence type="ECO:0000256" key="13">
    <source>
        <dbReference type="SAM" id="MobiDB-lite"/>
    </source>
</evidence>
<dbReference type="SUPFAM" id="SSF46689">
    <property type="entry name" value="Homeodomain-like"/>
    <property type="match status" value="1"/>
</dbReference>
<feature type="region of interest" description="Disordered" evidence="13">
    <location>
        <begin position="1"/>
        <end position="22"/>
    </location>
</feature>
<dbReference type="PANTHER" id="PTHR21408">
    <property type="entry name" value="HOMEODOMAIN-ONLY PROTEIN"/>
    <property type="match status" value="1"/>
</dbReference>
<sequence length="222" mass="24606">GHTRDSKAGKRTQSPDFTVNANHKGRLVDKAVLLGWGLAPSWKSPPREAQGEQALLRRWDNGRARLGRQQLAGVGLRIQALERQGVEGGGGGGLRSDSRRPSGSRLWSCRGKSLRTCHRLCKRETRRAPPPCPRLEGPLLGRRCGRAGTMSAEPANGPTEDQVEILEYNFNKVNRHPDPTTLCLIAAEAGLSEEETQKWFKQRLAQWRRSEGLPSECRSVTD</sequence>
<evidence type="ECO:0000256" key="3">
    <source>
        <dbReference type="ARBA" id="ARBA00022473"/>
    </source>
</evidence>
<dbReference type="Pfam" id="PF00046">
    <property type="entry name" value="Homeodomain"/>
    <property type="match status" value="1"/>
</dbReference>
<dbReference type="Proteomes" id="UP000694571">
    <property type="component" value="Unplaced"/>
</dbReference>
<dbReference type="Gene3D" id="1.10.10.60">
    <property type="entry name" value="Homeodomain-like"/>
    <property type="match status" value="1"/>
</dbReference>
<dbReference type="GO" id="GO:0003677">
    <property type="term" value="F:DNA binding"/>
    <property type="evidence" value="ECO:0007669"/>
    <property type="project" value="UniProtKB-UniRule"/>
</dbReference>
<evidence type="ECO:0000256" key="11">
    <source>
        <dbReference type="PROSITE-ProRule" id="PRU00108"/>
    </source>
</evidence>
<evidence type="ECO:0000256" key="9">
    <source>
        <dbReference type="ARBA" id="ARBA00031117"/>
    </source>
</evidence>